<dbReference type="Proteomes" id="UP001500908">
    <property type="component" value="Unassembled WGS sequence"/>
</dbReference>
<comment type="caution">
    <text evidence="3">The sequence shown here is derived from an EMBL/GenBank/DDBJ whole genome shotgun (WGS) entry which is preliminary data.</text>
</comment>
<protein>
    <recommendedName>
        <fullName evidence="5">DUF4129 domain-containing protein</fullName>
    </recommendedName>
</protein>
<organism evidence="3 4">
    <name type="scientific">Salinactinospora qingdaonensis</name>
    <dbReference type="NCBI Taxonomy" id="702744"/>
    <lineage>
        <taxon>Bacteria</taxon>
        <taxon>Bacillati</taxon>
        <taxon>Actinomycetota</taxon>
        <taxon>Actinomycetes</taxon>
        <taxon>Streptosporangiales</taxon>
        <taxon>Nocardiopsidaceae</taxon>
        <taxon>Salinactinospora</taxon>
    </lineage>
</organism>
<dbReference type="EMBL" id="BAABDD010000007">
    <property type="protein sequence ID" value="GAA3739245.1"/>
    <property type="molecule type" value="Genomic_DNA"/>
</dbReference>
<evidence type="ECO:0008006" key="5">
    <source>
        <dbReference type="Google" id="ProtNLM"/>
    </source>
</evidence>
<feature type="transmembrane region" description="Helical" evidence="2">
    <location>
        <begin position="222"/>
        <end position="242"/>
    </location>
</feature>
<name>A0ABP7FIQ8_9ACTN</name>
<feature type="transmembrane region" description="Helical" evidence="2">
    <location>
        <begin position="56"/>
        <end position="77"/>
    </location>
</feature>
<dbReference type="Pfam" id="PF19560">
    <property type="entry name" value="DUF6082"/>
    <property type="match status" value="1"/>
</dbReference>
<evidence type="ECO:0000313" key="4">
    <source>
        <dbReference type="Proteomes" id="UP001500908"/>
    </source>
</evidence>
<evidence type="ECO:0000256" key="2">
    <source>
        <dbReference type="SAM" id="Phobius"/>
    </source>
</evidence>
<proteinExistence type="predicted"/>
<feature type="region of interest" description="Disordered" evidence="1">
    <location>
        <begin position="195"/>
        <end position="217"/>
    </location>
</feature>
<feature type="compositionally biased region" description="Basic and acidic residues" evidence="1">
    <location>
        <begin position="273"/>
        <end position="284"/>
    </location>
</feature>
<evidence type="ECO:0000313" key="3">
    <source>
        <dbReference type="EMBL" id="GAA3739245.1"/>
    </source>
</evidence>
<dbReference type="RefSeq" id="WP_344969723.1">
    <property type="nucleotide sequence ID" value="NZ_BAABDD010000007.1"/>
</dbReference>
<reference evidence="4" key="1">
    <citation type="journal article" date="2019" name="Int. J. Syst. Evol. Microbiol.">
        <title>The Global Catalogue of Microorganisms (GCM) 10K type strain sequencing project: providing services to taxonomists for standard genome sequencing and annotation.</title>
        <authorList>
            <consortium name="The Broad Institute Genomics Platform"/>
            <consortium name="The Broad Institute Genome Sequencing Center for Infectious Disease"/>
            <person name="Wu L."/>
            <person name="Ma J."/>
        </authorList>
    </citation>
    <scope>NUCLEOTIDE SEQUENCE [LARGE SCALE GENOMIC DNA]</scope>
    <source>
        <strain evidence="4">JCM 17137</strain>
    </source>
</reference>
<gene>
    <name evidence="3" type="ORF">GCM10022402_18790</name>
</gene>
<feature type="region of interest" description="Disordered" evidence="1">
    <location>
        <begin position="253"/>
        <end position="298"/>
    </location>
</feature>
<keyword evidence="4" id="KW-1185">Reference proteome</keyword>
<accession>A0ABP7FIQ8</accession>
<evidence type="ECO:0000256" key="1">
    <source>
        <dbReference type="SAM" id="MobiDB-lite"/>
    </source>
</evidence>
<keyword evidence="2" id="KW-0472">Membrane</keyword>
<feature type="transmembrane region" description="Helical" evidence="2">
    <location>
        <begin position="12"/>
        <end position="36"/>
    </location>
</feature>
<sequence>MRTRNERAAASTRYVIVVLLIVVVSVVLVAASPLAVGLLGGARDEWERLSFIGQTYGAVSALIAMFALVGIVLTLIYQARETRRGIEEARRQAMSELLRMAMDDPDLDACWGPVPEPDDPKSRKQQLYTNMIVSQWASAFETGALPEERLRAVAGEMFEGEIGYAYWTQAREMRSMTEGSRRERRFVAILDEVYRNTPPPQPQRAAVPQHSRPRSRRTWRSALLAGGGMAAGALAAGAAVWWKRRSGHRALFFGRGGASGRARPLSPRRLPRSRSDRGTSERRTLPRPCIPSRSKNRT</sequence>
<keyword evidence="2" id="KW-1133">Transmembrane helix</keyword>
<keyword evidence="2" id="KW-0812">Transmembrane</keyword>
<dbReference type="InterPro" id="IPR045728">
    <property type="entry name" value="DUF6082"/>
</dbReference>